<dbReference type="OrthoDB" id="9809953at2"/>
<sequence length="355" mass="38646">MMGNYKIEKFFSPYQSLSILLILVFLSSFSFAQTLGGNAAYNFLNLPSSPLLTAAGGVNVSYNANDVSLAANNPAFLQQSLTTQLNVSFNSFLAGIKNYSLTGAYYSQRLNTSFGGHVSYVDYGSIPATDAAGNISGSFHPADFVVQVSAAKKYLERWTYGTAIKFIQSSYPPYSSNAIALDAGLLYTDSANRFTASFLAKNMGTQLKTYTGVAEDLPFDLEAGISKRLSNAPFAFSFTVHHLHRFNLTYNDVAFNNDNSFSSPSSFDKIFNHFVLATHVYIGQNLEATIGYNHLRRQELSTSGAANGLTGFSAGLHIKFSKLQIQYARTSYQRGVSFNQLGLTVALNKLSGLGK</sequence>
<accession>A0A5B8UEA1</accession>
<dbReference type="Proteomes" id="UP000321204">
    <property type="component" value="Chromosome"/>
</dbReference>
<dbReference type="EMBL" id="CP042433">
    <property type="protein sequence ID" value="QEC55011.1"/>
    <property type="molecule type" value="Genomic_DNA"/>
</dbReference>
<protein>
    <submittedName>
        <fullName evidence="1">Type IX secretion system protein PorQ</fullName>
    </submittedName>
</protein>
<proteinExistence type="predicted"/>
<dbReference type="KEGG" id="fgg:FSB75_03530"/>
<organism evidence="1 2">
    <name type="scientific">Flavisolibacter ginsenosidimutans</name>
    <dbReference type="NCBI Taxonomy" id="661481"/>
    <lineage>
        <taxon>Bacteria</taxon>
        <taxon>Pseudomonadati</taxon>
        <taxon>Bacteroidota</taxon>
        <taxon>Chitinophagia</taxon>
        <taxon>Chitinophagales</taxon>
        <taxon>Chitinophagaceae</taxon>
        <taxon>Flavisolibacter</taxon>
    </lineage>
</organism>
<dbReference type="AlphaFoldDB" id="A0A5B8UEA1"/>
<evidence type="ECO:0000313" key="2">
    <source>
        <dbReference type="Proteomes" id="UP000321204"/>
    </source>
</evidence>
<name>A0A5B8UEA1_9BACT</name>
<keyword evidence="2" id="KW-1185">Reference proteome</keyword>
<reference evidence="1 2" key="1">
    <citation type="journal article" date="2015" name="Int. J. Syst. Evol. Microbiol.">
        <title>Flavisolibacter ginsenosidimutans sp. nov., with ginsenoside-converting activity isolated from soil used for cultivating ginseng.</title>
        <authorList>
            <person name="Zhao Y."/>
            <person name="Liu Q."/>
            <person name="Kang M.S."/>
            <person name="Jin F."/>
            <person name="Yu H."/>
            <person name="Im W.T."/>
        </authorList>
    </citation>
    <scope>NUCLEOTIDE SEQUENCE [LARGE SCALE GENOMIC DNA]</scope>
    <source>
        <strain evidence="1 2">Gsoil 636</strain>
    </source>
</reference>
<evidence type="ECO:0000313" key="1">
    <source>
        <dbReference type="EMBL" id="QEC55011.1"/>
    </source>
</evidence>
<dbReference type="NCBIfam" id="NF033711">
    <property type="entry name" value="T9SS_PorQ"/>
    <property type="match status" value="1"/>
</dbReference>
<gene>
    <name evidence="1" type="primary">porQ</name>
    <name evidence="1" type="ORF">FSB75_03530</name>
</gene>
<dbReference type="NCBIfam" id="NF033709">
    <property type="entry name" value="PorV_fam"/>
    <property type="match status" value="1"/>
</dbReference>